<accession>A0AAW1SM89</accession>
<organism evidence="5 6">
    <name type="scientific">Apatococcus fuscideae</name>
    <dbReference type="NCBI Taxonomy" id="2026836"/>
    <lineage>
        <taxon>Eukaryota</taxon>
        <taxon>Viridiplantae</taxon>
        <taxon>Chlorophyta</taxon>
        <taxon>core chlorophytes</taxon>
        <taxon>Trebouxiophyceae</taxon>
        <taxon>Chlorellales</taxon>
        <taxon>Chlorellaceae</taxon>
        <taxon>Apatococcus</taxon>
    </lineage>
</organism>
<keyword evidence="4" id="KW-0732">Signal</keyword>
<keyword evidence="6" id="KW-1185">Reference proteome</keyword>
<proteinExistence type="predicted"/>
<feature type="chain" id="PRO_5043351544" evidence="4">
    <location>
        <begin position="23"/>
        <end position="497"/>
    </location>
</feature>
<keyword evidence="3" id="KW-1133">Transmembrane helix</keyword>
<feature type="compositionally biased region" description="Basic and acidic residues" evidence="2">
    <location>
        <begin position="479"/>
        <end position="489"/>
    </location>
</feature>
<keyword evidence="1" id="KW-0175">Coiled coil</keyword>
<feature type="compositionally biased region" description="Low complexity" evidence="2">
    <location>
        <begin position="457"/>
        <end position="466"/>
    </location>
</feature>
<evidence type="ECO:0000256" key="1">
    <source>
        <dbReference type="SAM" id="Coils"/>
    </source>
</evidence>
<dbReference type="AlphaFoldDB" id="A0AAW1SM89"/>
<evidence type="ECO:0000256" key="2">
    <source>
        <dbReference type="SAM" id="MobiDB-lite"/>
    </source>
</evidence>
<dbReference type="Proteomes" id="UP001485043">
    <property type="component" value="Unassembled WGS sequence"/>
</dbReference>
<dbReference type="EMBL" id="JALJOV010001531">
    <property type="protein sequence ID" value="KAK9846741.1"/>
    <property type="molecule type" value="Genomic_DNA"/>
</dbReference>
<feature type="transmembrane region" description="Helical" evidence="3">
    <location>
        <begin position="427"/>
        <end position="448"/>
    </location>
</feature>
<reference evidence="5 6" key="1">
    <citation type="journal article" date="2024" name="Nat. Commun.">
        <title>Phylogenomics reveals the evolutionary origins of lichenization in chlorophyte algae.</title>
        <authorList>
            <person name="Puginier C."/>
            <person name="Libourel C."/>
            <person name="Otte J."/>
            <person name="Skaloud P."/>
            <person name="Haon M."/>
            <person name="Grisel S."/>
            <person name="Petersen M."/>
            <person name="Berrin J.G."/>
            <person name="Delaux P.M."/>
            <person name="Dal Grande F."/>
            <person name="Keller J."/>
        </authorList>
    </citation>
    <scope>NUCLEOTIDE SEQUENCE [LARGE SCALE GENOMIC DNA]</scope>
    <source>
        <strain evidence="5 6">SAG 2523</strain>
    </source>
</reference>
<evidence type="ECO:0000313" key="5">
    <source>
        <dbReference type="EMBL" id="KAK9846741.1"/>
    </source>
</evidence>
<name>A0AAW1SM89_9CHLO</name>
<feature type="coiled-coil region" evidence="1">
    <location>
        <begin position="38"/>
        <end position="262"/>
    </location>
</feature>
<comment type="caution">
    <text evidence="5">The sequence shown here is derived from an EMBL/GenBank/DDBJ whole genome shotgun (WGS) entry which is preliminary data.</text>
</comment>
<evidence type="ECO:0000256" key="4">
    <source>
        <dbReference type="SAM" id="SignalP"/>
    </source>
</evidence>
<feature type="region of interest" description="Disordered" evidence="2">
    <location>
        <begin position="450"/>
        <end position="497"/>
    </location>
</feature>
<gene>
    <name evidence="5" type="ORF">WJX84_012208</name>
</gene>
<feature type="signal peptide" evidence="4">
    <location>
        <begin position="1"/>
        <end position="22"/>
    </location>
</feature>
<evidence type="ECO:0000256" key="3">
    <source>
        <dbReference type="SAM" id="Phobius"/>
    </source>
</evidence>
<evidence type="ECO:0000313" key="6">
    <source>
        <dbReference type="Proteomes" id="UP001485043"/>
    </source>
</evidence>
<keyword evidence="3" id="KW-0472">Membrane</keyword>
<dbReference type="SUPFAM" id="SSF57997">
    <property type="entry name" value="Tropomyosin"/>
    <property type="match status" value="1"/>
</dbReference>
<sequence length="497" mass="54604">MRAQQWVVPICLCGLLVCLATAKSFESSAQIETITEDFGELKKELQQRQSQLTETEKKVASVEANDGEMGGAKAILQEELKAAKSALAAAEGKLVDVESQLKGVLKRALTAADSANQAEADIQGVREEHEKVVKELGEELAAAKAAQGSTQEIIKRADKAEQLAKQLEAQLQSSEKTGTDKLAQLAGKLKDIEAKSQEDLRAASKQVADFTSKLEAAEKQLKAAEGKLSAAEKDSAETRTNLEQMMKKAEEATSQVQKLLQKSLENWLPGWMEERYEKVISSIRPSLQQGWQATNKYTSGGQAQASDFYAKSKQYGSKTWSTYQPHVTRMSSEWKGQLLSRTSSLRETAGPQLRAAGKAVLESTASMRKQAERALSGPHVLKVRRRLNQYIGVAQREFRKVRRDLERFFASHMKRFPALVPYTKRPYISWITYALVVGPVLLVVLPLLGGSGKKSSRSSSTKLSGPASKSAAPTTLKPSKKEKVRRVTEGSDSIRIP</sequence>
<protein>
    <submittedName>
        <fullName evidence="5">Uncharacterized protein</fullName>
    </submittedName>
</protein>
<keyword evidence="3" id="KW-0812">Transmembrane</keyword>